<accession>A0A645FYJ7</accession>
<feature type="domain" description="Rhodanese" evidence="1">
    <location>
        <begin position="2"/>
        <end position="82"/>
    </location>
</feature>
<dbReference type="EMBL" id="VSSQ01066195">
    <property type="protein sequence ID" value="MPN18782.1"/>
    <property type="molecule type" value="Genomic_DNA"/>
</dbReference>
<name>A0A645FYJ7_9ZZZZ</name>
<dbReference type="CDD" id="cd00158">
    <property type="entry name" value="RHOD"/>
    <property type="match status" value="1"/>
</dbReference>
<dbReference type="InterPro" id="IPR036873">
    <property type="entry name" value="Rhodanese-like_dom_sf"/>
</dbReference>
<dbReference type="PROSITE" id="PS50206">
    <property type="entry name" value="RHODANESE_3"/>
    <property type="match status" value="1"/>
</dbReference>
<evidence type="ECO:0000259" key="1">
    <source>
        <dbReference type="PROSITE" id="PS50206"/>
    </source>
</evidence>
<reference evidence="2" key="1">
    <citation type="submission" date="2019-08" db="EMBL/GenBank/DDBJ databases">
        <authorList>
            <person name="Kucharzyk K."/>
            <person name="Murdoch R.W."/>
            <person name="Higgins S."/>
            <person name="Loffler F."/>
        </authorList>
    </citation>
    <scope>NUCLEOTIDE SEQUENCE</scope>
</reference>
<keyword evidence="2" id="KW-0548">Nucleotidyltransferase</keyword>
<dbReference type="PANTHER" id="PTHR43031:SF18">
    <property type="entry name" value="RHODANESE-RELATED SULFURTRANSFERASES"/>
    <property type="match status" value="1"/>
</dbReference>
<dbReference type="GO" id="GO:0016779">
    <property type="term" value="F:nucleotidyltransferase activity"/>
    <property type="evidence" value="ECO:0007669"/>
    <property type="project" value="UniProtKB-KW"/>
</dbReference>
<proteinExistence type="predicted"/>
<dbReference type="InterPro" id="IPR050229">
    <property type="entry name" value="GlpE_sulfurtransferase"/>
</dbReference>
<gene>
    <name evidence="2" type="primary">moeZ_7</name>
    <name evidence="2" type="ORF">SDC9_166145</name>
</gene>
<dbReference type="SMART" id="SM00450">
    <property type="entry name" value="RHOD"/>
    <property type="match status" value="1"/>
</dbReference>
<dbReference type="AlphaFoldDB" id="A0A645FYJ7"/>
<protein>
    <submittedName>
        <fullName evidence="2">Putative adenylyltransferase/sulfurtransferase MoeZ</fullName>
    </submittedName>
</protein>
<dbReference type="PANTHER" id="PTHR43031">
    <property type="entry name" value="FAD-DEPENDENT OXIDOREDUCTASE"/>
    <property type="match status" value="1"/>
</dbReference>
<organism evidence="2">
    <name type="scientific">bioreactor metagenome</name>
    <dbReference type="NCBI Taxonomy" id="1076179"/>
    <lineage>
        <taxon>unclassified sequences</taxon>
        <taxon>metagenomes</taxon>
        <taxon>ecological metagenomes</taxon>
    </lineage>
</organism>
<dbReference type="Gene3D" id="3.40.250.10">
    <property type="entry name" value="Rhodanese-like domain"/>
    <property type="match status" value="1"/>
</dbReference>
<comment type="caution">
    <text evidence="2">The sequence shown here is derived from an EMBL/GenBank/DDBJ whole genome shotgun (WGS) entry which is preliminary data.</text>
</comment>
<dbReference type="InterPro" id="IPR001763">
    <property type="entry name" value="Rhodanese-like_dom"/>
</dbReference>
<keyword evidence="2" id="KW-0808">Transferase</keyword>
<dbReference type="SUPFAM" id="SSF52821">
    <property type="entry name" value="Rhodanese/Cell cycle control phosphatase"/>
    <property type="match status" value="1"/>
</dbReference>
<dbReference type="Pfam" id="PF00581">
    <property type="entry name" value="Rhodanese"/>
    <property type="match status" value="1"/>
</dbReference>
<evidence type="ECO:0000313" key="2">
    <source>
        <dbReference type="EMBL" id="MPN18782.1"/>
    </source>
</evidence>
<sequence length="90" mass="9702">MVDVREPYEYAAGHLHGATLIPLGQITDRAGELDKGTTTYLICQVGKRSLHAVEVLEAAGYDVVNVDGGMVEWAAQGRPLEQGPEQRPQG</sequence>